<dbReference type="InterPro" id="IPR023799">
    <property type="entry name" value="RbfA_dom_sf"/>
</dbReference>
<dbReference type="GO" id="GO:0043024">
    <property type="term" value="F:ribosomal small subunit binding"/>
    <property type="evidence" value="ECO:0007669"/>
    <property type="project" value="TreeGrafter"/>
</dbReference>
<keyword evidence="2" id="KW-0963">Cytoplasm</keyword>
<protein>
    <recommendedName>
        <fullName evidence="2">Ribosome-binding factor A</fullName>
    </recommendedName>
</protein>
<dbReference type="NCBIfam" id="TIGR00082">
    <property type="entry name" value="rbfA"/>
    <property type="match status" value="1"/>
</dbReference>
<proteinExistence type="inferred from homology"/>
<evidence type="ECO:0000256" key="2">
    <source>
        <dbReference type="HAMAP-Rule" id="MF_00003"/>
    </source>
</evidence>
<comment type="similarity">
    <text evidence="2">Belongs to the RbfA family.</text>
</comment>
<dbReference type="EMBL" id="RQYS01000010">
    <property type="protein sequence ID" value="RRD62449.1"/>
    <property type="molecule type" value="Genomic_DNA"/>
</dbReference>
<dbReference type="InterPro" id="IPR015946">
    <property type="entry name" value="KH_dom-like_a/b"/>
</dbReference>
<dbReference type="AlphaFoldDB" id="A0A3P1XUL1"/>
<sequence>MEGTRLNKIGRLLQKELGDLFQKQTKGMPGTLVSVSAVRVSADLSVAKVFLSIFPSEKSQALMEAIEANKKTIRYDLGQRVRLQLRRIPELIFFLDDSLDYVDNIDHLLKK</sequence>
<dbReference type="RefSeq" id="WP_124750815.1">
    <property type="nucleotide sequence ID" value="NZ_RQYS01000010.1"/>
</dbReference>
<dbReference type="GO" id="GO:0005829">
    <property type="term" value="C:cytosol"/>
    <property type="evidence" value="ECO:0007669"/>
    <property type="project" value="TreeGrafter"/>
</dbReference>
<dbReference type="Gene3D" id="3.30.300.20">
    <property type="match status" value="1"/>
</dbReference>
<evidence type="ECO:0000256" key="1">
    <source>
        <dbReference type="ARBA" id="ARBA00022517"/>
    </source>
</evidence>
<reference evidence="3 4" key="1">
    <citation type="submission" date="2018-11" db="EMBL/GenBank/DDBJ databases">
        <title>Genomes From Bacteria Associated with the Canine Oral Cavity: a Test Case for Automated Genome-Based Taxonomic Assignment.</title>
        <authorList>
            <person name="Coil D.A."/>
            <person name="Jospin G."/>
            <person name="Darling A.E."/>
            <person name="Wallis C."/>
            <person name="Davis I.J."/>
            <person name="Harris S."/>
            <person name="Eisen J.A."/>
            <person name="Holcombe L.J."/>
            <person name="O'Flynn C."/>
        </authorList>
    </citation>
    <scope>NUCLEOTIDE SEQUENCE [LARGE SCALE GENOMIC DNA]</scope>
    <source>
        <strain evidence="3 4">OH2617_COT-023</strain>
    </source>
</reference>
<dbReference type="InterPro" id="IPR000238">
    <property type="entry name" value="RbfA"/>
</dbReference>
<organism evidence="3 4">
    <name type="scientific">Tannerella forsythia</name>
    <name type="common">Bacteroides forsythus</name>
    <dbReference type="NCBI Taxonomy" id="28112"/>
    <lineage>
        <taxon>Bacteria</taxon>
        <taxon>Pseudomonadati</taxon>
        <taxon>Bacteroidota</taxon>
        <taxon>Bacteroidia</taxon>
        <taxon>Bacteroidales</taxon>
        <taxon>Tannerellaceae</taxon>
        <taxon>Tannerella</taxon>
    </lineage>
</organism>
<comment type="caution">
    <text evidence="3">The sequence shown here is derived from an EMBL/GenBank/DDBJ whole genome shotgun (WGS) entry which is preliminary data.</text>
</comment>
<dbReference type="SUPFAM" id="SSF89919">
    <property type="entry name" value="Ribosome-binding factor A, RbfA"/>
    <property type="match status" value="1"/>
</dbReference>
<dbReference type="PANTHER" id="PTHR33515:SF1">
    <property type="entry name" value="RIBOSOME-BINDING FACTOR A, CHLOROPLASTIC-RELATED"/>
    <property type="match status" value="1"/>
</dbReference>
<dbReference type="HAMAP" id="MF_00003">
    <property type="entry name" value="RbfA"/>
    <property type="match status" value="1"/>
</dbReference>
<dbReference type="Pfam" id="PF02033">
    <property type="entry name" value="RBFA"/>
    <property type="match status" value="1"/>
</dbReference>
<comment type="function">
    <text evidence="2">One of several proteins that assist in the late maturation steps of the functional core of the 30S ribosomal subunit. Associates with free 30S ribosomal subunits (but not with 30S subunits that are part of 70S ribosomes or polysomes). Required for efficient processing of 16S rRNA. May interact with the 5'-terminal helix region of 16S rRNA.</text>
</comment>
<comment type="subunit">
    <text evidence="2">Monomer. Binds 30S ribosomal subunits, but not 50S ribosomal subunits or 70S ribosomes.</text>
</comment>
<dbReference type="OrthoDB" id="9811910at2"/>
<evidence type="ECO:0000313" key="3">
    <source>
        <dbReference type="EMBL" id="RRD62449.1"/>
    </source>
</evidence>
<dbReference type="PANTHER" id="PTHR33515">
    <property type="entry name" value="RIBOSOME-BINDING FACTOR A, CHLOROPLASTIC-RELATED"/>
    <property type="match status" value="1"/>
</dbReference>
<evidence type="ECO:0000313" key="4">
    <source>
        <dbReference type="Proteomes" id="UP000278609"/>
    </source>
</evidence>
<gene>
    <name evidence="2 3" type="primary">rbfA</name>
    <name evidence="3" type="ORF">EII40_03105</name>
</gene>
<dbReference type="GO" id="GO:0030490">
    <property type="term" value="P:maturation of SSU-rRNA"/>
    <property type="evidence" value="ECO:0007669"/>
    <property type="project" value="UniProtKB-UniRule"/>
</dbReference>
<keyword evidence="1 2" id="KW-0690">Ribosome biogenesis</keyword>
<comment type="subcellular location">
    <subcellularLocation>
        <location evidence="2">Cytoplasm</location>
    </subcellularLocation>
</comment>
<dbReference type="Proteomes" id="UP000278609">
    <property type="component" value="Unassembled WGS sequence"/>
</dbReference>
<accession>A0A3P1XUL1</accession>
<name>A0A3P1XUL1_TANFO</name>